<evidence type="ECO:0008006" key="5">
    <source>
        <dbReference type="Google" id="ProtNLM"/>
    </source>
</evidence>
<feature type="region of interest" description="Disordered" evidence="1">
    <location>
        <begin position="89"/>
        <end position="150"/>
    </location>
</feature>
<evidence type="ECO:0000313" key="3">
    <source>
        <dbReference type="EMBL" id="QJW94447.1"/>
    </source>
</evidence>
<proteinExistence type="predicted"/>
<keyword evidence="2" id="KW-0472">Membrane</keyword>
<evidence type="ECO:0000256" key="1">
    <source>
        <dbReference type="SAM" id="MobiDB-lite"/>
    </source>
</evidence>
<dbReference type="RefSeq" id="WP_171470445.1">
    <property type="nucleotide sequence ID" value="NZ_CP053452.2"/>
</dbReference>
<keyword evidence="2" id="KW-1133">Transmembrane helix</keyword>
<evidence type="ECO:0000313" key="4">
    <source>
        <dbReference type="Proteomes" id="UP000503447"/>
    </source>
</evidence>
<feature type="compositionally biased region" description="Low complexity" evidence="1">
    <location>
        <begin position="109"/>
        <end position="127"/>
    </location>
</feature>
<dbReference type="KEGG" id="ftj:FTUN_1967"/>
<dbReference type="AlphaFoldDB" id="A0A6M5YK91"/>
<evidence type="ECO:0000256" key="2">
    <source>
        <dbReference type="SAM" id="Phobius"/>
    </source>
</evidence>
<gene>
    <name evidence="3" type="ORF">FTUN_1967</name>
</gene>
<protein>
    <recommendedName>
        <fullName evidence="5">SHOCT domain-containing protein</fullName>
    </recommendedName>
</protein>
<sequence>MWSLFLFAQTREDPLRRPEVVWGVIGLTVALLAGAAVIYAVDRWRKRAMAAVTDTDEAGSLTSFRDMFESGEITEAEYAELRRRVAEKVKKKPAAAVAETKLLPPAPSRPASSPPQGASNVAPVTDSSPPPAPPGAPGVPPEPPPPPSSA</sequence>
<accession>A0A6M5YK91</accession>
<dbReference type="Proteomes" id="UP000503447">
    <property type="component" value="Chromosome"/>
</dbReference>
<keyword evidence="2" id="KW-0812">Transmembrane</keyword>
<feature type="compositionally biased region" description="Pro residues" evidence="1">
    <location>
        <begin position="128"/>
        <end position="150"/>
    </location>
</feature>
<name>A0A6M5YK91_9BACT</name>
<organism evidence="3 4">
    <name type="scientific">Frigoriglobus tundricola</name>
    <dbReference type="NCBI Taxonomy" id="2774151"/>
    <lineage>
        <taxon>Bacteria</taxon>
        <taxon>Pseudomonadati</taxon>
        <taxon>Planctomycetota</taxon>
        <taxon>Planctomycetia</taxon>
        <taxon>Gemmatales</taxon>
        <taxon>Gemmataceae</taxon>
        <taxon>Frigoriglobus</taxon>
    </lineage>
</organism>
<feature type="transmembrane region" description="Helical" evidence="2">
    <location>
        <begin position="20"/>
        <end position="41"/>
    </location>
</feature>
<keyword evidence="4" id="KW-1185">Reference proteome</keyword>
<dbReference type="EMBL" id="CP053452">
    <property type="protein sequence ID" value="QJW94447.1"/>
    <property type="molecule type" value="Genomic_DNA"/>
</dbReference>
<reference evidence="4" key="1">
    <citation type="submission" date="2020-05" db="EMBL/GenBank/DDBJ databases">
        <title>Frigoriglobus tundricola gen. nov., sp. nov., a psychrotolerant cellulolytic planctomycete of the family Gemmataceae with two divergent copies of 16S rRNA gene.</title>
        <authorList>
            <person name="Kulichevskaya I.S."/>
            <person name="Ivanova A.A."/>
            <person name="Naumoff D.G."/>
            <person name="Beletsky A.V."/>
            <person name="Rijpstra W.I.C."/>
            <person name="Sinninghe Damste J.S."/>
            <person name="Mardanov A.V."/>
            <person name="Ravin N.V."/>
            <person name="Dedysh S.N."/>
        </authorList>
    </citation>
    <scope>NUCLEOTIDE SEQUENCE [LARGE SCALE GENOMIC DNA]</scope>
    <source>
        <strain evidence="4">PL17</strain>
    </source>
</reference>